<keyword evidence="2" id="KW-1185">Reference proteome</keyword>
<comment type="caution">
    <text evidence="1">The sequence shown here is derived from an EMBL/GenBank/DDBJ whole genome shotgun (WGS) entry which is preliminary data.</text>
</comment>
<dbReference type="Proteomes" id="UP001605989">
    <property type="component" value="Unassembled WGS sequence"/>
</dbReference>
<accession>A0ABW7DPJ1</accession>
<dbReference type="RefSeq" id="WP_113856245.1">
    <property type="nucleotide sequence ID" value="NZ_CP011940.1"/>
</dbReference>
<protein>
    <recommendedName>
        <fullName evidence="3">Large polyvalent protein associated domain-containing protein</fullName>
    </recommendedName>
</protein>
<dbReference type="EMBL" id="JBIEKR010000006">
    <property type="protein sequence ID" value="MFG6273291.1"/>
    <property type="molecule type" value="Genomic_DNA"/>
</dbReference>
<evidence type="ECO:0000313" key="1">
    <source>
        <dbReference type="EMBL" id="MFG6273291.1"/>
    </source>
</evidence>
<evidence type="ECO:0008006" key="3">
    <source>
        <dbReference type="Google" id="ProtNLM"/>
    </source>
</evidence>
<organism evidence="1 2">
    <name type="scientific">Megasphaera hexanoica</name>
    <dbReference type="NCBI Taxonomy" id="1675036"/>
    <lineage>
        <taxon>Bacteria</taxon>
        <taxon>Bacillati</taxon>
        <taxon>Bacillota</taxon>
        <taxon>Negativicutes</taxon>
        <taxon>Veillonellales</taxon>
        <taxon>Veillonellaceae</taxon>
        <taxon>Megasphaera</taxon>
    </lineage>
</organism>
<reference evidence="1 2" key="1">
    <citation type="submission" date="2024-10" db="EMBL/GenBank/DDBJ databases">
        <authorList>
            <person name="Sang B.-I."/>
            <person name="Prabhaharan D."/>
        </authorList>
    </citation>
    <scope>NUCLEOTIDE SEQUENCE [LARGE SCALE GENOMIC DNA]</scope>
    <source>
        <strain evidence="1 2">MH</strain>
    </source>
</reference>
<sequence>MSIRITNISKSASNKGRRIVICYVKENNGIEDNYKLSSFEIARPEMEEAWAAINVAYQRVHPDYREDETWVDFSFSSVSIKYVKNINGDIVIKEFRLSGVMAWDYMGFSTITTDKISPQQNEELTAAVCKLINEGELYVHGKRAQMQLFDDKTIQNATTVSEEV</sequence>
<evidence type="ECO:0000313" key="2">
    <source>
        <dbReference type="Proteomes" id="UP001605989"/>
    </source>
</evidence>
<name>A0ABW7DPJ1_9FIRM</name>
<gene>
    <name evidence="1" type="ORF">ACGTZG_08830</name>
</gene>
<proteinExistence type="predicted"/>